<dbReference type="GO" id="GO:0032259">
    <property type="term" value="P:methylation"/>
    <property type="evidence" value="ECO:0007669"/>
    <property type="project" value="UniProtKB-KW"/>
</dbReference>
<evidence type="ECO:0000259" key="4">
    <source>
        <dbReference type="Pfam" id="PF08100"/>
    </source>
</evidence>
<sequence length="91" mass="9716">MNSQAVEKEEEVGKLAIRLANAVVLPMAMKSALELKLLDIISAAGDGAFPSPSDISAQLPTNNLAAPVLLDRLLRPLASHSILKCSLRQNR</sequence>
<accession>A0AAP0NFK6</accession>
<dbReference type="Proteomes" id="UP001415857">
    <property type="component" value="Unassembled WGS sequence"/>
</dbReference>
<dbReference type="Gene3D" id="1.10.10.10">
    <property type="entry name" value="Winged helix-like DNA-binding domain superfamily/Winged helix DNA-binding domain"/>
    <property type="match status" value="1"/>
</dbReference>
<name>A0AAP0NFK6_LIQFO</name>
<dbReference type="Pfam" id="PF08100">
    <property type="entry name" value="Dimerisation"/>
    <property type="match status" value="1"/>
</dbReference>
<reference evidence="5 6" key="1">
    <citation type="journal article" date="2024" name="Plant J.">
        <title>Genome sequences and population genomics reveal climatic adaptation and genomic divergence between two closely related sweetgum species.</title>
        <authorList>
            <person name="Xu W.Q."/>
            <person name="Ren C.Q."/>
            <person name="Zhang X.Y."/>
            <person name="Comes H.P."/>
            <person name="Liu X.H."/>
            <person name="Li Y.G."/>
            <person name="Kettle C.J."/>
            <person name="Jalonen R."/>
            <person name="Gaisberger H."/>
            <person name="Ma Y.Z."/>
            <person name="Qiu Y.X."/>
        </authorList>
    </citation>
    <scope>NUCLEOTIDE SEQUENCE [LARGE SCALE GENOMIC DNA]</scope>
    <source>
        <strain evidence="5">Hangzhou</strain>
    </source>
</reference>
<organism evidence="5 6">
    <name type="scientific">Liquidambar formosana</name>
    <name type="common">Formosan gum</name>
    <dbReference type="NCBI Taxonomy" id="63359"/>
    <lineage>
        <taxon>Eukaryota</taxon>
        <taxon>Viridiplantae</taxon>
        <taxon>Streptophyta</taxon>
        <taxon>Embryophyta</taxon>
        <taxon>Tracheophyta</taxon>
        <taxon>Spermatophyta</taxon>
        <taxon>Magnoliopsida</taxon>
        <taxon>eudicotyledons</taxon>
        <taxon>Gunneridae</taxon>
        <taxon>Pentapetalae</taxon>
        <taxon>Saxifragales</taxon>
        <taxon>Altingiaceae</taxon>
        <taxon>Liquidambar</taxon>
    </lineage>
</organism>
<dbReference type="AlphaFoldDB" id="A0AAP0NFK6"/>
<dbReference type="GO" id="GO:0046983">
    <property type="term" value="F:protein dimerization activity"/>
    <property type="evidence" value="ECO:0007669"/>
    <property type="project" value="InterPro"/>
</dbReference>
<dbReference type="SUPFAM" id="SSF46785">
    <property type="entry name" value="Winged helix' DNA-binding domain"/>
    <property type="match status" value="1"/>
</dbReference>
<dbReference type="InterPro" id="IPR016461">
    <property type="entry name" value="COMT-like"/>
</dbReference>
<gene>
    <name evidence="5" type="ORF">L1049_026876</name>
</gene>
<proteinExistence type="predicted"/>
<keyword evidence="6" id="KW-1185">Reference proteome</keyword>
<keyword evidence="1" id="KW-0489">Methyltransferase</keyword>
<dbReference type="InterPro" id="IPR036390">
    <property type="entry name" value="WH_DNA-bd_sf"/>
</dbReference>
<dbReference type="PROSITE" id="PS51683">
    <property type="entry name" value="SAM_OMT_II"/>
    <property type="match status" value="1"/>
</dbReference>
<evidence type="ECO:0000256" key="3">
    <source>
        <dbReference type="ARBA" id="ARBA00022691"/>
    </source>
</evidence>
<dbReference type="GO" id="GO:0008168">
    <property type="term" value="F:methyltransferase activity"/>
    <property type="evidence" value="ECO:0007669"/>
    <property type="project" value="UniProtKB-KW"/>
</dbReference>
<dbReference type="InterPro" id="IPR036388">
    <property type="entry name" value="WH-like_DNA-bd_sf"/>
</dbReference>
<comment type="caution">
    <text evidence="5">The sequence shown here is derived from an EMBL/GenBank/DDBJ whole genome shotgun (WGS) entry which is preliminary data.</text>
</comment>
<evidence type="ECO:0000256" key="1">
    <source>
        <dbReference type="ARBA" id="ARBA00022603"/>
    </source>
</evidence>
<evidence type="ECO:0000313" key="6">
    <source>
        <dbReference type="Proteomes" id="UP001415857"/>
    </source>
</evidence>
<protein>
    <recommendedName>
        <fullName evidence="4">O-methyltransferase dimerisation domain-containing protein</fullName>
    </recommendedName>
</protein>
<evidence type="ECO:0000256" key="2">
    <source>
        <dbReference type="ARBA" id="ARBA00022679"/>
    </source>
</evidence>
<dbReference type="EMBL" id="JBBPBK010000014">
    <property type="protein sequence ID" value="KAK9271286.1"/>
    <property type="molecule type" value="Genomic_DNA"/>
</dbReference>
<feature type="domain" description="O-methyltransferase dimerisation" evidence="4">
    <location>
        <begin position="18"/>
        <end position="89"/>
    </location>
</feature>
<dbReference type="PANTHER" id="PTHR11746">
    <property type="entry name" value="O-METHYLTRANSFERASE"/>
    <property type="match status" value="1"/>
</dbReference>
<dbReference type="InterPro" id="IPR012967">
    <property type="entry name" value="COMT_dimerisation"/>
</dbReference>
<keyword evidence="3" id="KW-0949">S-adenosyl-L-methionine</keyword>
<evidence type="ECO:0000313" key="5">
    <source>
        <dbReference type="EMBL" id="KAK9271286.1"/>
    </source>
</evidence>
<keyword evidence="2" id="KW-0808">Transferase</keyword>
<dbReference type="FunFam" id="1.10.10.10:FF:000357">
    <property type="entry name" value="Caffeic acid 3-O-methyltransferase"/>
    <property type="match status" value="1"/>
</dbReference>